<dbReference type="RefSeq" id="WP_184812660.1">
    <property type="nucleotide sequence ID" value="NZ_JACHJQ010000005.1"/>
</dbReference>
<dbReference type="EMBL" id="JACHJQ010000005">
    <property type="protein sequence ID" value="MBB4908515.1"/>
    <property type="molecule type" value="Genomic_DNA"/>
</dbReference>
<reference evidence="1 2" key="1">
    <citation type="submission" date="2020-08" db="EMBL/GenBank/DDBJ databases">
        <title>Genomic Encyclopedia of Type Strains, Phase III (KMG-III): the genomes of soil and plant-associated and newly described type strains.</title>
        <authorList>
            <person name="Whitman W."/>
        </authorList>
    </citation>
    <scope>NUCLEOTIDE SEQUENCE [LARGE SCALE GENOMIC DNA]</scope>
    <source>
        <strain evidence="1 2">CECT 8960</strain>
    </source>
</reference>
<keyword evidence="2" id="KW-1185">Reference proteome</keyword>
<sequence>MTQLAVDEHLPVTGFSGTAEVEVRQLNDTEWVTLSRLDYSTGGMRFTVPRGQHTDFASVPRVFVWFLPRYGRYTKAAILHDYLCRVPVANGTLPRGAADRIFLQSMRELEVAFLRRWIMWAAVRLGALANARGRQGWLRACWQVFPILFVALPVVAPPAVVIVAALLVFYLVETIARAALAVGNLVRRTRGRAQKPVSTPKFSLRL</sequence>
<proteinExistence type="predicted"/>
<dbReference type="InterPro" id="IPR010767">
    <property type="entry name" value="Phage_CGC-2007_Cje0229"/>
</dbReference>
<dbReference type="Proteomes" id="UP000520767">
    <property type="component" value="Unassembled WGS sequence"/>
</dbReference>
<gene>
    <name evidence="1" type="ORF">FHR82_004768</name>
</gene>
<evidence type="ECO:0000313" key="1">
    <source>
        <dbReference type="EMBL" id="MBB4908515.1"/>
    </source>
</evidence>
<dbReference type="AlphaFoldDB" id="A0A7W7Q7J5"/>
<evidence type="ECO:0008006" key="3">
    <source>
        <dbReference type="Google" id="ProtNLM"/>
    </source>
</evidence>
<dbReference type="Pfam" id="PF07087">
    <property type="entry name" value="DUF1353"/>
    <property type="match status" value="1"/>
</dbReference>
<comment type="caution">
    <text evidence="1">The sequence shown here is derived from an EMBL/GenBank/DDBJ whole genome shotgun (WGS) entry which is preliminary data.</text>
</comment>
<protein>
    <recommendedName>
        <fullName evidence="3">DUF1353 domain-containing protein</fullName>
    </recommendedName>
</protein>
<evidence type="ECO:0000313" key="2">
    <source>
        <dbReference type="Proteomes" id="UP000520767"/>
    </source>
</evidence>
<organism evidence="1 2">
    <name type="scientific">Actinophytocola algeriensis</name>
    <dbReference type="NCBI Taxonomy" id="1768010"/>
    <lineage>
        <taxon>Bacteria</taxon>
        <taxon>Bacillati</taxon>
        <taxon>Actinomycetota</taxon>
        <taxon>Actinomycetes</taxon>
        <taxon>Pseudonocardiales</taxon>
        <taxon>Pseudonocardiaceae</taxon>
    </lineage>
</organism>
<name>A0A7W7Q7J5_9PSEU</name>
<accession>A0A7W7Q7J5</accession>